<proteinExistence type="predicted"/>
<accession>A0AAN7XJM8</accession>
<evidence type="ECO:0000313" key="2">
    <source>
        <dbReference type="EMBL" id="KAK5861954.1"/>
    </source>
</evidence>
<feature type="compositionally biased region" description="Pro residues" evidence="1">
    <location>
        <begin position="62"/>
        <end position="75"/>
    </location>
</feature>
<reference evidence="2 3" key="2">
    <citation type="journal article" date="2023" name="Mol. Biol. Evol.">
        <title>Genomics of Secondarily Temperate Adaptation in the Only Non-Antarctic Icefish.</title>
        <authorList>
            <person name="Rivera-Colon A.G."/>
            <person name="Rayamajhi N."/>
            <person name="Minhas B.F."/>
            <person name="Madrigal G."/>
            <person name="Bilyk K.T."/>
            <person name="Yoon V."/>
            <person name="Hune M."/>
            <person name="Gregory S."/>
            <person name="Cheng C.H.C."/>
            <person name="Catchen J.M."/>
        </authorList>
    </citation>
    <scope>NUCLEOTIDE SEQUENCE [LARGE SCALE GENOMIC DNA]</scope>
    <source>
        <strain evidence="2">JMC-PN-2008</strain>
    </source>
</reference>
<gene>
    <name evidence="2" type="ORF">PBY51_017390</name>
</gene>
<organism evidence="2 3">
    <name type="scientific">Eleginops maclovinus</name>
    <name type="common">Patagonian blennie</name>
    <name type="synonym">Eleginus maclovinus</name>
    <dbReference type="NCBI Taxonomy" id="56733"/>
    <lineage>
        <taxon>Eukaryota</taxon>
        <taxon>Metazoa</taxon>
        <taxon>Chordata</taxon>
        <taxon>Craniata</taxon>
        <taxon>Vertebrata</taxon>
        <taxon>Euteleostomi</taxon>
        <taxon>Actinopterygii</taxon>
        <taxon>Neopterygii</taxon>
        <taxon>Teleostei</taxon>
        <taxon>Neoteleostei</taxon>
        <taxon>Acanthomorphata</taxon>
        <taxon>Eupercaria</taxon>
        <taxon>Perciformes</taxon>
        <taxon>Notothenioidei</taxon>
        <taxon>Eleginopidae</taxon>
        <taxon>Eleginops</taxon>
    </lineage>
</organism>
<feature type="region of interest" description="Disordered" evidence="1">
    <location>
        <begin position="51"/>
        <end position="85"/>
    </location>
</feature>
<reference evidence="2 3" key="1">
    <citation type="journal article" date="2023" name="Genes (Basel)">
        <title>Chromosome-Level Genome Assembly and Circadian Gene Repertoire of the Patagonia Blennie Eleginops maclovinus-The Closest Ancestral Proxy of Antarctic Cryonotothenioids.</title>
        <authorList>
            <person name="Cheng C.C."/>
            <person name="Rivera-Colon A.G."/>
            <person name="Minhas B.F."/>
            <person name="Wilson L."/>
            <person name="Rayamajhi N."/>
            <person name="Vargas-Chacoff L."/>
            <person name="Catchen J.M."/>
        </authorList>
    </citation>
    <scope>NUCLEOTIDE SEQUENCE [LARGE SCALE GENOMIC DNA]</scope>
    <source>
        <strain evidence="2">JMC-PN-2008</strain>
    </source>
</reference>
<evidence type="ECO:0000313" key="3">
    <source>
        <dbReference type="Proteomes" id="UP001346869"/>
    </source>
</evidence>
<dbReference type="Proteomes" id="UP001346869">
    <property type="component" value="Unassembled WGS sequence"/>
</dbReference>
<keyword evidence="3" id="KW-1185">Reference proteome</keyword>
<feature type="region of interest" description="Disordered" evidence="1">
    <location>
        <begin position="1"/>
        <end position="31"/>
    </location>
</feature>
<dbReference type="EMBL" id="JAUZQC010000012">
    <property type="protein sequence ID" value="KAK5861954.1"/>
    <property type="molecule type" value="Genomic_DNA"/>
</dbReference>
<protein>
    <submittedName>
        <fullName evidence="2">Uncharacterized protein</fullName>
    </submittedName>
</protein>
<sequence>MGGERHGDRRASWDRGMPPATRSPSLWGPVSQSRTLPFEALVKSLECLAAPNSAPYSQPHPGYTPPSPLSPPPLVAPTLPLVTPS</sequence>
<dbReference type="AlphaFoldDB" id="A0AAN7XJM8"/>
<name>A0AAN7XJM8_ELEMC</name>
<feature type="compositionally biased region" description="Low complexity" evidence="1">
    <location>
        <begin position="76"/>
        <end position="85"/>
    </location>
</feature>
<comment type="caution">
    <text evidence="2">The sequence shown here is derived from an EMBL/GenBank/DDBJ whole genome shotgun (WGS) entry which is preliminary data.</text>
</comment>
<feature type="compositionally biased region" description="Basic and acidic residues" evidence="1">
    <location>
        <begin position="1"/>
        <end position="13"/>
    </location>
</feature>
<evidence type="ECO:0000256" key="1">
    <source>
        <dbReference type="SAM" id="MobiDB-lite"/>
    </source>
</evidence>